<sequence>MWLVLALIIALAVLGPLFGADSRDGLDWARGDFWLRRRLRPDRIRNSDSPAREGAAPASAERRRSVPAAG</sequence>
<keyword evidence="3" id="KW-1185">Reference proteome</keyword>
<protein>
    <submittedName>
        <fullName evidence="2">Uncharacterized protein</fullName>
    </submittedName>
</protein>
<evidence type="ECO:0000313" key="3">
    <source>
        <dbReference type="Proteomes" id="UP001501231"/>
    </source>
</evidence>
<accession>A0ABP5WDS0</accession>
<evidence type="ECO:0000313" key="2">
    <source>
        <dbReference type="EMBL" id="GAA2424257.1"/>
    </source>
</evidence>
<proteinExistence type="predicted"/>
<gene>
    <name evidence="2" type="ORF">GCM10010191_40700</name>
</gene>
<name>A0ABP5WDS0_9ACTN</name>
<organism evidence="2 3">
    <name type="scientific">Actinomadura vinacea</name>
    <dbReference type="NCBI Taxonomy" id="115336"/>
    <lineage>
        <taxon>Bacteria</taxon>
        <taxon>Bacillati</taxon>
        <taxon>Actinomycetota</taxon>
        <taxon>Actinomycetes</taxon>
        <taxon>Streptosporangiales</taxon>
        <taxon>Thermomonosporaceae</taxon>
        <taxon>Actinomadura</taxon>
    </lineage>
</organism>
<feature type="region of interest" description="Disordered" evidence="1">
    <location>
        <begin position="44"/>
        <end position="70"/>
    </location>
</feature>
<evidence type="ECO:0000256" key="1">
    <source>
        <dbReference type="SAM" id="MobiDB-lite"/>
    </source>
</evidence>
<reference evidence="3" key="1">
    <citation type="journal article" date="2019" name="Int. J. Syst. Evol. Microbiol.">
        <title>The Global Catalogue of Microorganisms (GCM) 10K type strain sequencing project: providing services to taxonomists for standard genome sequencing and annotation.</title>
        <authorList>
            <consortium name="The Broad Institute Genomics Platform"/>
            <consortium name="The Broad Institute Genome Sequencing Center for Infectious Disease"/>
            <person name="Wu L."/>
            <person name="Ma J."/>
        </authorList>
    </citation>
    <scope>NUCLEOTIDE SEQUENCE [LARGE SCALE GENOMIC DNA]</scope>
    <source>
        <strain evidence="3">JCM 3325</strain>
    </source>
</reference>
<dbReference type="EMBL" id="BAAARW010000012">
    <property type="protein sequence ID" value="GAA2424257.1"/>
    <property type="molecule type" value="Genomic_DNA"/>
</dbReference>
<dbReference type="Proteomes" id="UP001501231">
    <property type="component" value="Unassembled WGS sequence"/>
</dbReference>
<comment type="caution">
    <text evidence="2">The sequence shown here is derived from an EMBL/GenBank/DDBJ whole genome shotgun (WGS) entry which is preliminary data.</text>
</comment>